<dbReference type="AlphaFoldDB" id="A0A2M8EP30"/>
<reference evidence="3" key="1">
    <citation type="submission" date="2017-09" db="EMBL/GenBank/DDBJ databases">
        <title>Depth-based differentiation of microbial function through sediment-hosted aquifers and enrichment of novel symbionts in the deep terrestrial subsurface.</title>
        <authorList>
            <person name="Probst A.J."/>
            <person name="Ladd B."/>
            <person name="Jarett J.K."/>
            <person name="Geller-Mcgrath D.E."/>
            <person name="Sieber C.M.K."/>
            <person name="Emerson J.B."/>
            <person name="Anantharaman K."/>
            <person name="Thomas B.C."/>
            <person name="Malmstrom R."/>
            <person name="Stieglmeier M."/>
            <person name="Klingl A."/>
            <person name="Woyke T."/>
            <person name="Ryan C.M."/>
            <person name="Banfield J.F."/>
        </authorList>
    </citation>
    <scope>NUCLEOTIDE SEQUENCE [LARGE SCALE GENOMIC DNA]</scope>
</reference>
<proteinExistence type="predicted"/>
<dbReference type="PANTHER" id="PTHR40076:SF1">
    <property type="entry name" value="MEMBRANE PROTEIN"/>
    <property type="match status" value="1"/>
</dbReference>
<evidence type="ECO:0000256" key="1">
    <source>
        <dbReference type="SAM" id="Phobius"/>
    </source>
</evidence>
<evidence type="ECO:0000313" key="3">
    <source>
        <dbReference type="Proteomes" id="UP000230251"/>
    </source>
</evidence>
<protein>
    <recommendedName>
        <fullName evidence="4">Glycerophosphoryl diester phosphodiesterase membrane domain-containing protein</fullName>
    </recommendedName>
</protein>
<dbReference type="EMBL" id="PFSI01000039">
    <property type="protein sequence ID" value="PJC24451.1"/>
    <property type="molecule type" value="Genomic_DNA"/>
</dbReference>
<dbReference type="InterPro" id="IPR010380">
    <property type="entry name" value="DUF975"/>
</dbReference>
<feature type="transmembrane region" description="Helical" evidence="1">
    <location>
        <begin position="53"/>
        <end position="77"/>
    </location>
</feature>
<name>A0A2M8EP30_9BACT</name>
<feature type="transmembrane region" description="Helical" evidence="1">
    <location>
        <begin position="162"/>
        <end position="185"/>
    </location>
</feature>
<dbReference type="PANTHER" id="PTHR40076">
    <property type="entry name" value="MEMBRANE PROTEIN-RELATED"/>
    <property type="match status" value="1"/>
</dbReference>
<accession>A0A2M8EP30</accession>
<evidence type="ECO:0000313" key="2">
    <source>
        <dbReference type="EMBL" id="PJC24451.1"/>
    </source>
</evidence>
<gene>
    <name evidence="2" type="ORF">CO057_02830</name>
</gene>
<keyword evidence="1" id="KW-0812">Transmembrane</keyword>
<sequence length="209" mass="22807">MQKPFSDGALLRMGWKQAINNLGFFILLFLVMLGVALVPMIIFALSIKDYPVVAWSAYAIYILVALLMGVGTIKISLSIIDGEKPKISDLFLHADKFLTFLGISILYAIIVFVGFLLFIIPGVIWMTKFFLAPYYAVDKGLNPIEALKASSAATMGMKWDILAFYIVAEIVITLGFFALGIGAFVSVPTGMIAMAGLYRLMDGGSIKAK</sequence>
<feature type="transmembrane region" description="Helical" evidence="1">
    <location>
        <begin position="21"/>
        <end position="47"/>
    </location>
</feature>
<evidence type="ECO:0008006" key="4">
    <source>
        <dbReference type="Google" id="ProtNLM"/>
    </source>
</evidence>
<dbReference type="Proteomes" id="UP000230251">
    <property type="component" value="Unassembled WGS sequence"/>
</dbReference>
<organism evidence="2 3">
    <name type="scientific">Candidatus Uhrbacteria bacterium CG_4_9_14_0_2_um_filter_41_50</name>
    <dbReference type="NCBI Taxonomy" id="1975031"/>
    <lineage>
        <taxon>Bacteria</taxon>
        <taxon>Candidatus Uhriibacteriota</taxon>
    </lineage>
</organism>
<feature type="transmembrane region" description="Helical" evidence="1">
    <location>
        <begin position="97"/>
        <end position="125"/>
    </location>
</feature>
<keyword evidence="1" id="KW-1133">Transmembrane helix</keyword>
<keyword evidence="1" id="KW-0472">Membrane</keyword>
<comment type="caution">
    <text evidence="2">The sequence shown here is derived from an EMBL/GenBank/DDBJ whole genome shotgun (WGS) entry which is preliminary data.</text>
</comment>